<organism evidence="1 2">
    <name type="scientific">Effusibacillus consociatus</name>
    <dbReference type="NCBI Taxonomy" id="1117041"/>
    <lineage>
        <taxon>Bacteria</taxon>
        <taxon>Bacillati</taxon>
        <taxon>Bacillota</taxon>
        <taxon>Bacilli</taxon>
        <taxon>Bacillales</taxon>
        <taxon>Alicyclobacillaceae</taxon>
        <taxon>Effusibacillus</taxon>
    </lineage>
</organism>
<dbReference type="EMBL" id="JBHSHC010000099">
    <property type="protein sequence ID" value="MFC4768390.1"/>
    <property type="molecule type" value="Genomic_DNA"/>
</dbReference>
<reference evidence="2" key="1">
    <citation type="journal article" date="2019" name="Int. J. Syst. Evol. Microbiol.">
        <title>The Global Catalogue of Microorganisms (GCM) 10K type strain sequencing project: providing services to taxonomists for standard genome sequencing and annotation.</title>
        <authorList>
            <consortium name="The Broad Institute Genomics Platform"/>
            <consortium name="The Broad Institute Genome Sequencing Center for Infectious Disease"/>
            <person name="Wu L."/>
            <person name="Ma J."/>
        </authorList>
    </citation>
    <scope>NUCLEOTIDE SEQUENCE [LARGE SCALE GENOMIC DNA]</scope>
    <source>
        <strain evidence="2">WYCCWR 12678</strain>
    </source>
</reference>
<dbReference type="RefSeq" id="WP_380026340.1">
    <property type="nucleotide sequence ID" value="NZ_JBHSHC010000099.1"/>
</dbReference>
<comment type="caution">
    <text evidence="1">The sequence shown here is derived from an EMBL/GenBank/DDBJ whole genome shotgun (WGS) entry which is preliminary data.</text>
</comment>
<gene>
    <name evidence="1" type="ORF">ACFO8Q_13645</name>
</gene>
<sequence length="354" mass="41005">MKRKITALIPLVTLALVRITVPILRFQEAEKAEKSVRNFFEHLIKEEYEKAFEYVGYFDTYFDVEPTMSREEAKETWVNRVKRLKEKGFYVKSLEEVSVRKKDGHPRGTVTFRVAENGIEKAFWRGINFDQRWLKWKIVNFVPGEPHLTLLDGALSGRMRNKETDERTAAFEVNAYEFMNPRDQRKLSTGERIVTTPDFSNVYLHAPDGKQRPLFEQADYEAFRKKVLEQSKGTFPELYWAEGARPVAHEKIAFASNRATALSNGKFDIYLIKADGSEENMLINSSQHGNLRLVDTLNHRIFAAATEKNTLLVADIFMPETKEFLISGIPDAVSKDGYHVLFRKVKEKRLENEL</sequence>
<accession>A0ABV9Q2U4</accession>
<evidence type="ECO:0000313" key="2">
    <source>
        <dbReference type="Proteomes" id="UP001596002"/>
    </source>
</evidence>
<proteinExistence type="predicted"/>
<dbReference type="Proteomes" id="UP001596002">
    <property type="component" value="Unassembled WGS sequence"/>
</dbReference>
<evidence type="ECO:0000313" key="1">
    <source>
        <dbReference type="EMBL" id="MFC4768390.1"/>
    </source>
</evidence>
<keyword evidence="2" id="KW-1185">Reference proteome</keyword>
<name>A0ABV9Q2U4_9BACL</name>
<protein>
    <submittedName>
        <fullName evidence="1">Uncharacterized protein</fullName>
    </submittedName>
</protein>